<keyword evidence="1" id="KW-0732">Signal</keyword>
<evidence type="ECO:0000256" key="1">
    <source>
        <dbReference type="SAM" id="SignalP"/>
    </source>
</evidence>
<reference evidence="2 3" key="1">
    <citation type="submission" date="2019-01" db="EMBL/GenBank/DDBJ databases">
        <title>Filimonas sp. strain TTM-71.</title>
        <authorList>
            <person name="Chen W.-M."/>
        </authorList>
    </citation>
    <scope>NUCLEOTIDE SEQUENCE [LARGE SCALE GENOMIC DNA]</scope>
    <source>
        <strain evidence="2 3">TTM-71</strain>
    </source>
</reference>
<name>A0A4V1M9F9_9BACT</name>
<dbReference type="RefSeq" id="WP_129006176.1">
    <property type="nucleotide sequence ID" value="NZ_SDHZ01000005.1"/>
</dbReference>
<feature type="signal peptide" evidence="1">
    <location>
        <begin position="1"/>
        <end position="29"/>
    </location>
</feature>
<evidence type="ECO:0000313" key="3">
    <source>
        <dbReference type="Proteomes" id="UP000290545"/>
    </source>
</evidence>
<accession>A0A4V1M9F9</accession>
<comment type="caution">
    <text evidence="2">The sequence shown here is derived from an EMBL/GenBank/DDBJ whole genome shotgun (WGS) entry which is preliminary data.</text>
</comment>
<dbReference type="AlphaFoldDB" id="A0A4V1M9F9"/>
<dbReference type="InterPro" id="IPR058512">
    <property type="entry name" value="DUF8199"/>
</dbReference>
<feature type="chain" id="PRO_5020966280" evidence="1">
    <location>
        <begin position="30"/>
        <end position="120"/>
    </location>
</feature>
<protein>
    <submittedName>
        <fullName evidence="2">Uncharacterized protein</fullName>
    </submittedName>
</protein>
<sequence>MKRTAAFILTLVYLAFAFGGLVHEPTAMAAVYSQETDDAGKPDAKAEEKSFENASITFKKGHKHLAPVSKVKLPRPALPLTSYTSFISEYHSNANVHPLRTGTPLWSSATLYLRNCTFLI</sequence>
<dbReference type="EMBL" id="SDHZ01000005">
    <property type="protein sequence ID" value="RXK80962.1"/>
    <property type="molecule type" value="Genomic_DNA"/>
</dbReference>
<proteinExistence type="predicted"/>
<gene>
    <name evidence="2" type="ORF">ESB13_22680</name>
</gene>
<dbReference type="Pfam" id="PF26622">
    <property type="entry name" value="DUF8199"/>
    <property type="match status" value="1"/>
</dbReference>
<dbReference type="Proteomes" id="UP000290545">
    <property type="component" value="Unassembled WGS sequence"/>
</dbReference>
<evidence type="ECO:0000313" key="2">
    <source>
        <dbReference type="EMBL" id="RXK80962.1"/>
    </source>
</evidence>
<organism evidence="2 3">
    <name type="scientific">Filimonas effusa</name>
    <dbReference type="NCBI Taxonomy" id="2508721"/>
    <lineage>
        <taxon>Bacteria</taxon>
        <taxon>Pseudomonadati</taxon>
        <taxon>Bacteroidota</taxon>
        <taxon>Chitinophagia</taxon>
        <taxon>Chitinophagales</taxon>
        <taxon>Chitinophagaceae</taxon>
        <taxon>Filimonas</taxon>
    </lineage>
</organism>
<keyword evidence="3" id="KW-1185">Reference proteome</keyword>